<protein>
    <submittedName>
        <fullName evidence="2">Uncharacterized protein</fullName>
    </submittedName>
</protein>
<comment type="caution">
    <text evidence="2">The sequence shown here is derived from an EMBL/GenBank/DDBJ whole genome shotgun (WGS) entry which is preliminary data.</text>
</comment>
<proteinExistence type="predicted"/>
<feature type="region of interest" description="Disordered" evidence="1">
    <location>
        <begin position="63"/>
        <end position="112"/>
    </location>
</feature>
<sequence length="133" mass="14762">MPLCQAILTAYEYVEMVSERPYVPHDAAAETAPETVSEVHRQFGCIVTVSQFFDGRARLRPGLDGRSTGLQDHVPRGYHRPAPNIAQRRRPGPVLPNCSQNKGAQAEKPVTGNSGDRLFNCEYLRWAILGSNQ</sequence>
<evidence type="ECO:0000313" key="3">
    <source>
        <dbReference type="Proteomes" id="UP000306145"/>
    </source>
</evidence>
<organism evidence="2 3">
    <name type="scientific">Micromonospora orduensis</name>
    <dbReference type="NCBI Taxonomy" id="1420891"/>
    <lineage>
        <taxon>Bacteria</taxon>
        <taxon>Bacillati</taxon>
        <taxon>Actinomycetota</taxon>
        <taxon>Actinomycetes</taxon>
        <taxon>Micromonosporales</taxon>
        <taxon>Micromonosporaceae</taxon>
        <taxon>Micromonospora</taxon>
    </lineage>
</organism>
<evidence type="ECO:0000256" key="1">
    <source>
        <dbReference type="SAM" id="MobiDB-lite"/>
    </source>
</evidence>
<keyword evidence="3" id="KW-1185">Reference proteome</keyword>
<dbReference type="RefSeq" id="WP_139583796.1">
    <property type="nucleotide sequence ID" value="NZ_VDFY01000115.1"/>
</dbReference>
<name>A0A5C4QWD3_9ACTN</name>
<dbReference type="EMBL" id="VDFY01000115">
    <property type="protein sequence ID" value="TNH30264.1"/>
    <property type="molecule type" value="Genomic_DNA"/>
</dbReference>
<evidence type="ECO:0000313" key="2">
    <source>
        <dbReference type="EMBL" id="TNH30264.1"/>
    </source>
</evidence>
<dbReference type="Proteomes" id="UP000306145">
    <property type="component" value="Unassembled WGS sequence"/>
</dbReference>
<gene>
    <name evidence="2" type="ORF">FHG89_08405</name>
</gene>
<accession>A0A5C4QWD3</accession>
<dbReference type="AlphaFoldDB" id="A0A5C4QWD3"/>
<reference evidence="2 3" key="1">
    <citation type="submission" date="2019-06" db="EMBL/GenBank/DDBJ databases">
        <title>Micromonospora ordensis sp. nov., isolated from deep marine sediment.</title>
        <authorList>
            <person name="Veyisoglu A."/>
            <person name="Carro L."/>
            <person name="Klenk H.-P."/>
            <person name="Sahin N."/>
        </authorList>
    </citation>
    <scope>NUCLEOTIDE SEQUENCE [LARGE SCALE GENOMIC DNA]</scope>
    <source>
        <strain evidence="2 3">S2509</strain>
    </source>
</reference>